<evidence type="ECO:0000313" key="1">
    <source>
        <dbReference type="EMBL" id="KAE8396763.1"/>
    </source>
</evidence>
<proteinExistence type="predicted"/>
<sequence>MHGRSIQRFTIHGIFSTETRLSGIDNTVTHSRNVLHLTPGLQRRAKHSSECWAYTRWNIVSVASPVKTVILGGSEGAASDDACGPVRLCKWRENGDVNIRESLGARPGQIRLRERSRSGQANATHITSNLINQGRHGVDWHVFSPSWSAIEHVKTGQEVEKEQKIKDNPSRTRFHIPCSY</sequence>
<keyword evidence="2" id="KW-1185">Reference proteome</keyword>
<dbReference type="EMBL" id="ML737022">
    <property type="protein sequence ID" value="KAE8396763.1"/>
    <property type="molecule type" value="Genomic_DNA"/>
</dbReference>
<dbReference type="Proteomes" id="UP000325579">
    <property type="component" value="Unassembled WGS sequence"/>
</dbReference>
<dbReference type="GeneID" id="43673311"/>
<accession>A0A5N7CT63</accession>
<gene>
    <name evidence="1" type="ORF">BDV37DRAFT_290015</name>
</gene>
<organism evidence="1 2">
    <name type="scientific">Aspergillus pseudonomiae</name>
    <dbReference type="NCBI Taxonomy" id="1506151"/>
    <lineage>
        <taxon>Eukaryota</taxon>
        <taxon>Fungi</taxon>
        <taxon>Dikarya</taxon>
        <taxon>Ascomycota</taxon>
        <taxon>Pezizomycotina</taxon>
        <taxon>Eurotiomycetes</taxon>
        <taxon>Eurotiomycetidae</taxon>
        <taxon>Eurotiales</taxon>
        <taxon>Aspergillaceae</taxon>
        <taxon>Aspergillus</taxon>
        <taxon>Aspergillus subgen. Circumdati</taxon>
    </lineage>
</organism>
<reference evidence="1 2" key="1">
    <citation type="submission" date="2019-04" db="EMBL/GenBank/DDBJ databases">
        <authorList>
            <consortium name="DOE Joint Genome Institute"/>
            <person name="Mondo S."/>
            <person name="Kjaerbolling I."/>
            <person name="Vesth T."/>
            <person name="Frisvad J.C."/>
            <person name="Nybo J.L."/>
            <person name="Theobald S."/>
            <person name="Kildgaard S."/>
            <person name="Isbrandt T."/>
            <person name="Kuo A."/>
            <person name="Sato A."/>
            <person name="Lyhne E.K."/>
            <person name="Kogle M.E."/>
            <person name="Wiebenga A."/>
            <person name="Kun R.S."/>
            <person name="Lubbers R.J."/>
            <person name="Makela M.R."/>
            <person name="Barry K."/>
            <person name="Chovatia M."/>
            <person name="Clum A."/>
            <person name="Daum C."/>
            <person name="Haridas S."/>
            <person name="He G."/>
            <person name="LaButti K."/>
            <person name="Lipzen A."/>
            <person name="Riley R."/>
            <person name="Salamov A."/>
            <person name="Simmons B.A."/>
            <person name="Magnuson J.K."/>
            <person name="Henrissat B."/>
            <person name="Mortensen U.H."/>
            <person name="Larsen T.O."/>
            <person name="Devries R.P."/>
            <person name="Grigoriev I.V."/>
            <person name="Machida M."/>
            <person name="Baker S.E."/>
            <person name="Andersen M.R."/>
            <person name="Cantor M.N."/>
            <person name="Hua S.X."/>
        </authorList>
    </citation>
    <scope>NUCLEOTIDE SEQUENCE [LARGE SCALE GENOMIC DNA]</scope>
    <source>
        <strain evidence="1 2">CBS 119388</strain>
    </source>
</reference>
<protein>
    <submittedName>
        <fullName evidence="1">Uncharacterized protein</fullName>
    </submittedName>
</protein>
<dbReference type="AlphaFoldDB" id="A0A5N7CT63"/>
<name>A0A5N7CT63_9EURO</name>
<evidence type="ECO:0000313" key="2">
    <source>
        <dbReference type="Proteomes" id="UP000325579"/>
    </source>
</evidence>
<dbReference type="RefSeq" id="XP_031934082.1">
    <property type="nucleotide sequence ID" value="XM_032088620.1"/>
</dbReference>